<dbReference type="PRINTS" id="PR00047">
    <property type="entry name" value="STROIDFINGER"/>
</dbReference>
<dbReference type="GO" id="GO:0030154">
    <property type="term" value="P:cell differentiation"/>
    <property type="evidence" value="ECO:0007669"/>
    <property type="project" value="TreeGrafter"/>
</dbReference>
<evidence type="ECO:0000256" key="6">
    <source>
        <dbReference type="ARBA" id="ARBA00023163"/>
    </source>
</evidence>
<keyword evidence="5" id="KW-0238">DNA-binding</keyword>
<evidence type="ECO:0000313" key="10">
    <source>
        <dbReference type="EMBL" id="CAF0785442.1"/>
    </source>
</evidence>
<dbReference type="PROSITE" id="PS51030">
    <property type="entry name" value="NUCLEAR_REC_DBD_2"/>
    <property type="match status" value="1"/>
</dbReference>
<keyword evidence="8" id="KW-0539">Nucleus</keyword>
<keyword evidence="3" id="KW-0862">Zinc</keyword>
<dbReference type="InterPro" id="IPR013088">
    <property type="entry name" value="Znf_NHR/GATA"/>
</dbReference>
<dbReference type="InterPro" id="IPR035500">
    <property type="entry name" value="NHR-like_dom_sf"/>
</dbReference>
<keyword evidence="1" id="KW-0479">Metal-binding</keyword>
<dbReference type="GO" id="GO:0008270">
    <property type="term" value="F:zinc ion binding"/>
    <property type="evidence" value="ECO:0007669"/>
    <property type="project" value="UniProtKB-KW"/>
</dbReference>
<evidence type="ECO:0000313" key="12">
    <source>
        <dbReference type="Proteomes" id="UP000663870"/>
    </source>
</evidence>
<dbReference type="EMBL" id="CAJNOH010000032">
    <property type="protein sequence ID" value="CAF0785442.1"/>
    <property type="molecule type" value="Genomic_DNA"/>
</dbReference>
<gene>
    <name evidence="11" type="ORF">JXQ802_LOCUS29064</name>
    <name evidence="10" type="ORF">PYM288_LOCUS3845</name>
</gene>
<evidence type="ECO:0000259" key="9">
    <source>
        <dbReference type="PROSITE" id="PS51030"/>
    </source>
</evidence>
<dbReference type="SUPFAM" id="SSF48508">
    <property type="entry name" value="Nuclear receptor ligand-binding domain"/>
    <property type="match status" value="1"/>
</dbReference>
<dbReference type="Gene3D" id="3.30.50.10">
    <property type="entry name" value="Erythroid Transcription Factor GATA-1, subunit A"/>
    <property type="match status" value="1"/>
</dbReference>
<keyword evidence="2" id="KW-0863">Zinc-finger</keyword>
<evidence type="ECO:0000256" key="8">
    <source>
        <dbReference type="ARBA" id="ARBA00023242"/>
    </source>
</evidence>
<sequence length="390" mass="45500">MYSNNNDAKVVSMEVTSVSDLSSISHKKIKTGRGSCAVCGAKPTGINFDVLTCSSCKAFFRRNGIKPLDQFICRLSGECKIDERSRRQCTACRLRKCFAMGMVKERIRTEEQNQRHRALVQENRRQKFKKYQQRHEETRLKIPEKHHHHHQLVCSTSYLFSNSHLHYIDLIFDLFIESTQQMIPEDFNFNYDYDLTNVLNLYCAPISCLIMVFKQLSQFQHLPVDDRLILLKNNIKILLPILTHLLNTTLDIQILVNHPGPHHINNKIAYASSLFEYIAPDDNKLLILLIVVFLFCPCLFTNESLYDAGYINNHSRKLIQYAYDEYIQLLWYYILEKSLDHENQAVLTYMKIVTTFLHLQNVTSEIYGIVECSVQADQLHMIMQSILHLT</sequence>
<name>A0A815DDW5_9BILA</name>
<dbReference type="PANTHER" id="PTHR24082">
    <property type="entry name" value="NUCLEAR HORMONE RECEPTOR"/>
    <property type="match status" value="1"/>
</dbReference>
<dbReference type="AlphaFoldDB" id="A0A815DDW5"/>
<keyword evidence="7" id="KW-0675">Receptor</keyword>
<dbReference type="SUPFAM" id="SSF57716">
    <property type="entry name" value="Glucocorticoid receptor-like (DNA-binding domain)"/>
    <property type="match status" value="1"/>
</dbReference>
<dbReference type="InterPro" id="IPR001628">
    <property type="entry name" value="Znf_hrmn_rcpt"/>
</dbReference>
<evidence type="ECO:0000256" key="3">
    <source>
        <dbReference type="ARBA" id="ARBA00022833"/>
    </source>
</evidence>
<dbReference type="PANTHER" id="PTHR24082:SF283">
    <property type="entry name" value="NUCLEAR HORMONE RECEPTOR HR96"/>
    <property type="match status" value="1"/>
</dbReference>
<dbReference type="SMART" id="SM00399">
    <property type="entry name" value="ZnF_C4"/>
    <property type="match status" value="1"/>
</dbReference>
<dbReference type="Proteomes" id="UP000663854">
    <property type="component" value="Unassembled WGS sequence"/>
</dbReference>
<organism evidence="11 12">
    <name type="scientific">Rotaria sordida</name>
    <dbReference type="NCBI Taxonomy" id="392033"/>
    <lineage>
        <taxon>Eukaryota</taxon>
        <taxon>Metazoa</taxon>
        <taxon>Spiralia</taxon>
        <taxon>Gnathifera</taxon>
        <taxon>Rotifera</taxon>
        <taxon>Eurotatoria</taxon>
        <taxon>Bdelloidea</taxon>
        <taxon>Philodinida</taxon>
        <taxon>Philodinidae</taxon>
        <taxon>Rotaria</taxon>
    </lineage>
</organism>
<evidence type="ECO:0000313" key="11">
    <source>
        <dbReference type="EMBL" id="CAF1292373.1"/>
    </source>
</evidence>
<evidence type="ECO:0000256" key="7">
    <source>
        <dbReference type="ARBA" id="ARBA00023170"/>
    </source>
</evidence>
<accession>A0A815DDW5</accession>
<evidence type="ECO:0000256" key="5">
    <source>
        <dbReference type="ARBA" id="ARBA00023125"/>
    </source>
</evidence>
<dbReference type="EMBL" id="CAJNOL010001122">
    <property type="protein sequence ID" value="CAF1292373.1"/>
    <property type="molecule type" value="Genomic_DNA"/>
</dbReference>
<keyword evidence="4" id="KW-0805">Transcription regulation</keyword>
<dbReference type="Pfam" id="PF00105">
    <property type="entry name" value="zf-C4"/>
    <property type="match status" value="1"/>
</dbReference>
<dbReference type="Proteomes" id="UP000663870">
    <property type="component" value="Unassembled WGS sequence"/>
</dbReference>
<dbReference type="GO" id="GO:0004879">
    <property type="term" value="F:nuclear receptor activity"/>
    <property type="evidence" value="ECO:0007669"/>
    <property type="project" value="TreeGrafter"/>
</dbReference>
<evidence type="ECO:0000256" key="4">
    <source>
        <dbReference type="ARBA" id="ARBA00023015"/>
    </source>
</evidence>
<proteinExistence type="predicted"/>
<dbReference type="GO" id="GO:0000122">
    <property type="term" value="P:negative regulation of transcription by RNA polymerase II"/>
    <property type="evidence" value="ECO:0007669"/>
    <property type="project" value="TreeGrafter"/>
</dbReference>
<dbReference type="InterPro" id="IPR050234">
    <property type="entry name" value="Nuclear_hormone_rcpt_NR1"/>
</dbReference>
<comment type="caution">
    <text evidence="11">The sequence shown here is derived from an EMBL/GenBank/DDBJ whole genome shotgun (WGS) entry which is preliminary data.</text>
</comment>
<protein>
    <recommendedName>
        <fullName evidence="9">Nuclear receptor domain-containing protein</fullName>
    </recommendedName>
</protein>
<keyword evidence="12" id="KW-1185">Reference proteome</keyword>
<dbReference type="GO" id="GO:0000978">
    <property type="term" value="F:RNA polymerase II cis-regulatory region sequence-specific DNA binding"/>
    <property type="evidence" value="ECO:0007669"/>
    <property type="project" value="TreeGrafter"/>
</dbReference>
<feature type="domain" description="Nuclear receptor" evidence="9">
    <location>
        <begin position="33"/>
        <end position="109"/>
    </location>
</feature>
<dbReference type="PROSITE" id="PS00031">
    <property type="entry name" value="NUCLEAR_REC_DBD_1"/>
    <property type="match status" value="1"/>
</dbReference>
<evidence type="ECO:0000256" key="1">
    <source>
        <dbReference type="ARBA" id="ARBA00022723"/>
    </source>
</evidence>
<evidence type="ECO:0000256" key="2">
    <source>
        <dbReference type="ARBA" id="ARBA00022771"/>
    </source>
</evidence>
<keyword evidence="6" id="KW-0804">Transcription</keyword>
<dbReference type="Gene3D" id="1.10.565.10">
    <property type="entry name" value="Retinoid X Receptor"/>
    <property type="match status" value="1"/>
</dbReference>
<reference evidence="11" key="1">
    <citation type="submission" date="2021-02" db="EMBL/GenBank/DDBJ databases">
        <authorList>
            <person name="Nowell W R."/>
        </authorList>
    </citation>
    <scope>NUCLEOTIDE SEQUENCE</scope>
</reference>
<dbReference type="GO" id="GO:0045944">
    <property type="term" value="P:positive regulation of transcription by RNA polymerase II"/>
    <property type="evidence" value="ECO:0007669"/>
    <property type="project" value="TreeGrafter"/>
</dbReference>